<dbReference type="PROSITE" id="PS00600">
    <property type="entry name" value="AA_TRANSFER_CLASS_3"/>
    <property type="match status" value="1"/>
</dbReference>
<keyword evidence="2" id="KW-0028">Amino-acid biosynthesis</keyword>
<dbReference type="SUPFAM" id="SSF53383">
    <property type="entry name" value="PLP-dependent transferases"/>
    <property type="match status" value="1"/>
</dbReference>
<dbReference type="InterPro" id="IPR015424">
    <property type="entry name" value="PyrdxlP-dep_Trfase"/>
</dbReference>
<dbReference type="InterPro" id="IPR049704">
    <property type="entry name" value="Aminotrans_3_PPA_site"/>
</dbReference>
<dbReference type="Proteomes" id="UP001524501">
    <property type="component" value="Unassembled WGS sequence"/>
</dbReference>
<keyword evidence="5 6" id="KW-0663">Pyridoxal phosphate</keyword>
<name>A0ABT1Q9K1_9NOCA</name>
<accession>A0ABT1Q9K1</accession>
<sequence>MTADRQFAGEPTDTLDVLERYLSPPRAAFYRALGDVPTPSGSDGVFIYHSDGRDLLDCRSAGGVFNLGHRNPRIRELVTDSLNSVDIGDWLLPSVDRGTAARAIAKVLPDPLELVTFGTSGGEAVDMACDLARRHTGRERIVGTDNAYHGQIGTAELLSQTGATSTRTVSPQIGVVPFGDIDAALNAVNDDVAAFVLEPIQAAAGLIIPAYEYLQAVRRRCNETGTVLVVDEVQTGLGRTGSMWAIDIFGVVPDVLVVGKGLSGGVYPISACIYTREIGRAISDTPFFRPSSFSGSELGCRVARSVVETVSDAKFLASVRECGGLLAHGLNELVKRRPTLFAASRGVGLMCALELANPDTRMSFVRNCWAKGLLVSPAPNHARAVLMMPPLIITTDQVDLLLTRLSEAAALTQG</sequence>
<dbReference type="InterPro" id="IPR005814">
    <property type="entry name" value="Aminotrans_3"/>
</dbReference>
<dbReference type="Gene3D" id="3.40.640.10">
    <property type="entry name" value="Type I PLP-dependent aspartate aminotransferase-like (Major domain)"/>
    <property type="match status" value="1"/>
</dbReference>
<keyword evidence="8" id="KW-1185">Reference proteome</keyword>
<comment type="caution">
    <text evidence="7">The sequence shown here is derived from an EMBL/GenBank/DDBJ whole genome shotgun (WGS) entry which is preliminary data.</text>
</comment>
<comment type="cofactor">
    <cofactor evidence="1">
        <name>pyridoxal 5'-phosphate</name>
        <dbReference type="ChEBI" id="CHEBI:597326"/>
    </cofactor>
</comment>
<evidence type="ECO:0000256" key="6">
    <source>
        <dbReference type="RuleBase" id="RU003560"/>
    </source>
</evidence>
<evidence type="ECO:0000256" key="2">
    <source>
        <dbReference type="ARBA" id="ARBA00022571"/>
    </source>
</evidence>
<dbReference type="GO" id="GO:0008483">
    <property type="term" value="F:transaminase activity"/>
    <property type="evidence" value="ECO:0007669"/>
    <property type="project" value="UniProtKB-KW"/>
</dbReference>
<dbReference type="InterPro" id="IPR015421">
    <property type="entry name" value="PyrdxlP-dep_Trfase_major"/>
</dbReference>
<dbReference type="InterPro" id="IPR015422">
    <property type="entry name" value="PyrdxlP-dep_Trfase_small"/>
</dbReference>
<reference evidence="7 8" key="1">
    <citation type="submission" date="2022-07" db="EMBL/GenBank/DDBJ databases">
        <title>Degradation activity of malathion, p-nitrophenol and potential low-temperature adaptation strategy of Rhodococcus sp. FXJ9.536.</title>
        <authorList>
            <person name="Huang J."/>
            <person name="Huang Y."/>
        </authorList>
    </citation>
    <scope>NUCLEOTIDE SEQUENCE [LARGE SCALE GENOMIC DNA]</scope>
    <source>
        <strain evidence="7 8">FXJ9.536</strain>
    </source>
</reference>
<organism evidence="7 8">
    <name type="scientific">Rhodococcus tibetensis</name>
    <dbReference type="NCBI Taxonomy" id="2965064"/>
    <lineage>
        <taxon>Bacteria</taxon>
        <taxon>Bacillati</taxon>
        <taxon>Actinomycetota</taxon>
        <taxon>Actinomycetes</taxon>
        <taxon>Mycobacteriales</taxon>
        <taxon>Nocardiaceae</taxon>
        <taxon>Rhodococcus</taxon>
    </lineage>
</organism>
<gene>
    <name evidence="7" type="ORF">NOF53_07075</name>
</gene>
<keyword evidence="3 7" id="KW-0032">Aminotransferase</keyword>
<comment type="similarity">
    <text evidence="6">Belongs to the class-III pyridoxal-phosphate-dependent aminotransferase family.</text>
</comment>
<evidence type="ECO:0000313" key="7">
    <source>
        <dbReference type="EMBL" id="MCQ4118934.1"/>
    </source>
</evidence>
<dbReference type="PANTHER" id="PTHR11986">
    <property type="entry name" value="AMINOTRANSFERASE CLASS III"/>
    <property type="match status" value="1"/>
</dbReference>
<dbReference type="EMBL" id="JANFQF010000005">
    <property type="protein sequence ID" value="MCQ4118934.1"/>
    <property type="molecule type" value="Genomic_DNA"/>
</dbReference>
<dbReference type="CDD" id="cd00610">
    <property type="entry name" value="OAT_like"/>
    <property type="match status" value="1"/>
</dbReference>
<keyword evidence="4" id="KW-0808">Transferase</keyword>
<dbReference type="PANTHER" id="PTHR11986:SF79">
    <property type="entry name" value="ACETYLORNITHINE AMINOTRANSFERASE, MITOCHONDRIAL"/>
    <property type="match status" value="1"/>
</dbReference>
<evidence type="ECO:0000256" key="1">
    <source>
        <dbReference type="ARBA" id="ARBA00001933"/>
    </source>
</evidence>
<evidence type="ECO:0000256" key="4">
    <source>
        <dbReference type="ARBA" id="ARBA00022679"/>
    </source>
</evidence>
<protein>
    <submittedName>
        <fullName evidence="7">Aspartate aminotransferase family protein</fullName>
    </submittedName>
</protein>
<evidence type="ECO:0000256" key="3">
    <source>
        <dbReference type="ARBA" id="ARBA00022576"/>
    </source>
</evidence>
<evidence type="ECO:0000256" key="5">
    <source>
        <dbReference type="ARBA" id="ARBA00022898"/>
    </source>
</evidence>
<proteinExistence type="inferred from homology"/>
<dbReference type="RefSeq" id="WP_255966758.1">
    <property type="nucleotide sequence ID" value="NZ_JANFQF010000005.1"/>
</dbReference>
<dbReference type="InterPro" id="IPR050103">
    <property type="entry name" value="Class-III_PLP-dep_AT"/>
</dbReference>
<dbReference type="PIRSF" id="PIRSF000521">
    <property type="entry name" value="Transaminase_4ab_Lys_Orn"/>
    <property type="match status" value="1"/>
</dbReference>
<keyword evidence="2" id="KW-0055">Arginine biosynthesis</keyword>
<dbReference type="Pfam" id="PF00202">
    <property type="entry name" value="Aminotran_3"/>
    <property type="match status" value="1"/>
</dbReference>
<evidence type="ECO:0000313" key="8">
    <source>
        <dbReference type="Proteomes" id="UP001524501"/>
    </source>
</evidence>
<dbReference type="Gene3D" id="3.90.1150.10">
    <property type="entry name" value="Aspartate Aminotransferase, domain 1"/>
    <property type="match status" value="1"/>
</dbReference>